<feature type="binding site" evidence="13">
    <location>
        <position position="215"/>
    </location>
    <ligand>
        <name>substrate</name>
    </ligand>
</feature>
<feature type="binding site" evidence="13">
    <location>
        <position position="154"/>
    </location>
    <ligand>
        <name>substrate</name>
    </ligand>
</feature>
<dbReference type="InterPro" id="IPR022412">
    <property type="entry name" value="Quinolinate_PRibosylTrfase_N"/>
</dbReference>
<evidence type="ECO:0000256" key="5">
    <source>
        <dbReference type="ARBA" id="ARBA00011944"/>
    </source>
</evidence>
<dbReference type="InterPro" id="IPR027277">
    <property type="entry name" value="NadC/ModD"/>
</dbReference>
<sequence>MNLLKLRTQLQSFLLEDIGDQDITSQTIFPHTEMGNGVFIAKEDGIISGLGIIQEAYHLLDPSIKVTGFFQDGDVVTAGDKIAEVAGPIAHLLTGERVILNLMQRMSGIATVVNECVETLNDPSIQVCDTRKTIPGLRMFDKYAVVSGGGKNHRQGLYDGVMIKDNHIAFAGSITKAVQRVRDKIGHMVKIEVETETKEEVLEAIEAGADVIMFDNRTPEEVKEFVQYVPETIITEASGGITLKNLATYHGTGVNYISLGFVTHSVKALDISLQVKEDNKK</sequence>
<evidence type="ECO:0000256" key="4">
    <source>
        <dbReference type="ARBA" id="ARBA00011218"/>
    </source>
</evidence>
<comment type="pathway">
    <text evidence="2">Cofactor biosynthesis; NAD(+) biosynthesis; nicotinate D-ribonucleotide from quinolinate: step 1/1.</text>
</comment>
<protein>
    <recommendedName>
        <fullName evidence="11">Probable nicotinate-nucleotide pyrophosphorylase [carboxylating]</fullName>
        <ecNumber evidence="5">2.4.2.19</ecNumber>
    </recommendedName>
    <alternativeName>
        <fullName evidence="9">Quinolinate phosphoribosyltransferase [decarboxylating]</fullName>
    </alternativeName>
</protein>
<proteinExistence type="inferred from homology"/>
<comment type="function">
    <text evidence="1">Involved in the catabolism of quinolinic acid (QA).</text>
</comment>
<evidence type="ECO:0000256" key="10">
    <source>
        <dbReference type="ARBA" id="ARBA00047445"/>
    </source>
</evidence>
<feature type="domain" description="Quinolinate phosphoribosyl transferase C-terminal" evidence="14">
    <location>
        <begin position="109"/>
        <end position="274"/>
    </location>
</feature>
<evidence type="ECO:0000256" key="6">
    <source>
        <dbReference type="ARBA" id="ARBA00022642"/>
    </source>
</evidence>
<dbReference type="GO" id="GO:0009435">
    <property type="term" value="P:NAD+ biosynthetic process"/>
    <property type="evidence" value="ECO:0007669"/>
    <property type="project" value="UniProtKB-UniPathway"/>
</dbReference>
<dbReference type="UniPathway" id="UPA00253">
    <property type="reaction ID" value="UER00331"/>
</dbReference>
<dbReference type="InterPro" id="IPR002638">
    <property type="entry name" value="Quinolinate_PRibosylTrfase_C"/>
</dbReference>
<feature type="binding site" evidence="13">
    <location>
        <position position="194"/>
    </location>
    <ligand>
        <name>substrate</name>
    </ligand>
</feature>
<dbReference type="SUPFAM" id="SSF54675">
    <property type="entry name" value="Nicotinate/Quinolinate PRTase N-terminal domain-like"/>
    <property type="match status" value="1"/>
</dbReference>
<keyword evidence="6" id="KW-0662">Pyridine nucleotide biosynthesis</keyword>
<dbReference type="FunFam" id="3.20.20.70:FF:000030">
    <property type="entry name" value="Nicotinate-nucleotide pyrophosphorylase, carboxylating"/>
    <property type="match status" value="1"/>
</dbReference>
<dbReference type="Gene3D" id="3.90.1170.20">
    <property type="entry name" value="Quinolinate phosphoribosyl transferase, N-terminal domain"/>
    <property type="match status" value="1"/>
</dbReference>
<evidence type="ECO:0000256" key="7">
    <source>
        <dbReference type="ARBA" id="ARBA00022676"/>
    </source>
</evidence>
<evidence type="ECO:0000259" key="14">
    <source>
        <dbReference type="Pfam" id="PF01729"/>
    </source>
</evidence>
<gene>
    <name evidence="16" type="ORF">BI350_09485</name>
</gene>
<dbReference type="PIRSF" id="PIRSF006250">
    <property type="entry name" value="NadC_ModD"/>
    <property type="match status" value="1"/>
</dbReference>
<evidence type="ECO:0000256" key="2">
    <source>
        <dbReference type="ARBA" id="ARBA00004893"/>
    </source>
</evidence>
<name>A0A1D8JGA3_9BACL</name>
<dbReference type="KEGG" id="surl:BI350_09485"/>
<evidence type="ECO:0000256" key="12">
    <source>
        <dbReference type="PIRNR" id="PIRNR006250"/>
    </source>
</evidence>
<comment type="catalytic activity">
    <reaction evidence="10">
        <text>nicotinate beta-D-ribonucleotide + CO2 + diphosphate = quinolinate + 5-phospho-alpha-D-ribose 1-diphosphate + 2 H(+)</text>
        <dbReference type="Rhea" id="RHEA:12733"/>
        <dbReference type="ChEBI" id="CHEBI:15378"/>
        <dbReference type="ChEBI" id="CHEBI:16526"/>
        <dbReference type="ChEBI" id="CHEBI:29959"/>
        <dbReference type="ChEBI" id="CHEBI:33019"/>
        <dbReference type="ChEBI" id="CHEBI:57502"/>
        <dbReference type="ChEBI" id="CHEBI:58017"/>
        <dbReference type="EC" id="2.4.2.19"/>
    </reaction>
</comment>
<feature type="binding site" evidence="13">
    <location>
        <position position="164"/>
    </location>
    <ligand>
        <name>substrate</name>
    </ligand>
</feature>
<feature type="binding site" evidence="13">
    <location>
        <begin position="130"/>
        <end position="132"/>
    </location>
    <ligand>
        <name>substrate</name>
    </ligand>
</feature>
<dbReference type="Proteomes" id="UP000185746">
    <property type="component" value="Chromosome"/>
</dbReference>
<evidence type="ECO:0000256" key="3">
    <source>
        <dbReference type="ARBA" id="ARBA00009400"/>
    </source>
</evidence>
<dbReference type="Pfam" id="PF02749">
    <property type="entry name" value="QRPTase_N"/>
    <property type="match status" value="1"/>
</dbReference>
<organism evidence="16 17">
    <name type="scientific">Sporosarcina ureilytica</name>
    <dbReference type="NCBI Taxonomy" id="298596"/>
    <lineage>
        <taxon>Bacteria</taxon>
        <taxon>Bacillati</taxon>
        <taxon>Bacillota</taxon>
        <taxon>Bacilli</taxon>
        <taxon>Bacillales</taxon>
        <taxon>Caryophanaceae</taxon>
        <taxon>Sporosarcina</taxon>
    </lineage>
</organism>
<dbReference type="EC" id="2.4.2.19" evidence="5"/>
<keyword evidence="7 12" id="KW-0328">Glycosyltransferase</keyword>
<accession>A0A1D8JGA3</accession>
<dbReference type="Pfam" id="PF01729">
    <property type="entry name" value="QRPTase_C"/>
    <property type="match status" value="1"/>
</dbReference>
<evidence type="ECO:0000256" key="13">
    <source>
        <dbReference type="PIRSR" id="PIRSR006250-1"/>
    </source>
</evidence>
<keyword evidence="17" id="KW-1185">Reference proteome</keyword>
<feature type="binding site" evidence="13">
    <location>
        <begin position="259"/>
        <end position="261"/>
    </location>
    <ligand>
        <name>substrate</name>
    </ligand>
</feature>
<dbReference type="EMBL" id="CP017560">
    <property type="protein sequence ID" value="AOV07740.1"/>
    <property type="molecule type" value="Genomic_DNA"/>
</dbReference>
<dbReference type="Gene3D" id="3.20.20.70">
    <property type="entry name" value="Aldolase class I"/>
    <property type="match status" value="1"/>
</dbReference>
<dbReference type="GO" id="GO:0005737">
    <property type="term" value="C:cytoplasm"/>
    <property type="evidence" value="ECO:0007669"/>
    <property type="project" value="TreeGrafter"/>
</dbReference>
<dbReference type="PANTHER" id="PTHR32179:SF3">
    <property type="entry name" value="NICOTINATE-NUCLEOTIDE PYROPHOSPHORYLASE [CARBOXYLATING]"/>
    <property type="match status" value="1"/>
</dbReference>
<dbReference type="InterPro" id="IPR004393">
    <property type="entry name" value="NadC"/>
</dbReference>
<dbReference type="InterPro" id="IPR036068">
    <property type="entry name" value="Nicotinate_pribotase-like_C"/>
</dbReference>
<keyword evidence="8 12" id="KW-0808">Transferase</keyword>
<dbReference type="GO" id="GO:0004514">
    <property type="term" value="F:nicotinate-nucleotide diphosphorylase (carboxylating) activity"/>
    <property type="evidence" value="ECO:0007669"/>
    <property type="project" value="UniProtKB-EC"/>
</dbReference>
<dbReference type="InterPro" id="IPR013785">
    <property type="entry name" value="Aldolase_TIM"/>
</dbReference>
<feature type="binding site" evidence="13">
    <location>
        <position position="97"/>
    </location>
    <ligand>
        <name>substrate</name>
    </ligand>
</feature>
<comment type="similarity">
    <text evidence="3 12">Belongs to the NadC/ModD family.</text>
</comment>
<evidence type="ECO:0000256" key="8">
    <source>
        <dbReference type="ARBA" id="ARBA00022679"/>
    </source>
</evidence>
<dbReference type="GO" id="GO:0034213">
    <property type="term" value="P:quinolinate catabolic process"/>
    <property type="evidence" value="ECO:0007669"/>
    <property type="project" value="TreeGrafter"/>
</dbReference>
<dbReference type="AlphaFoldDB" id="A0A1D8JGA3"/>
<reference evidence="16 17" key="1">
    <citation type="submission" date="2016-09" db="EMBL/GenBank/DDBJ databases">
        <title>Complete genome sequence of the Lysinibacillus sphaericus LMG 22257, a specie of Bacillus with ureolytic activity that can effectively biodeposit calcium carbonate.</title>
        <authorList>
            <person name="Yan W."/>
        </authorList>
    </citation>
    <scope>NUCLEOTIDE SEQUENCE [LARGE SCALE GENOMIC DNA]</scope>
    <source>
        <strain evidence="16 17">LMG 22257</strain>
    </source>
</reference>
<feature type="domain" description="Quinolinate phosphoribosyl transferase N-terminal" evidence="15">
    <location>
        <begin position="22"/>
        <end position="107"/>
    </location>
</feature>
<dbReference type="RefSeq" id="WP_075527878.1">
    <property type="nucleotide sequence ID" value="NZ_CP017560.1"/>
</dbReference>
<dbReference type="PANTHER" id="PTHR32179">
    <property type="entry name" value="NICOTINATE-NUCLEOTIDE PYROPHOSPHORYLASE [CARBOXYLATING]"/>
    <property type="match status" value="1"/>
</dbReference>
<feature type="binding site" evidence="13">
    <location>
        <begin position="238"/>
        <end position="240"/>
    </location>
    <ligand>
        <name>substrate</name>
    </ligand>
</feature>
<comment type="subunit">
    <text evidence="4">Hexamer formed by 3 homodimers.</text>
</comment>
<evidence type="ECO:0000256" key="11">
    <source>
        <dbReference type="ARBA" id="ARBA00069173"/>
    </source>
</evidence>
<evidence type="ECO:0000256" key="1">
    <source>
        <dbReference type="ARBA" id="ARBA00003237"/>
    </source>
</evidence>
<dbReference type="CDD" id="cd01572">
    <property type="entry name" value="QPRTase"/>
    <property type="match status" value="1"/>
</dbReference>
<dbReference type="InterPro" id="IPR037128">
    <property type="entry name" value="Quinolinate_PRibosylTase_N_sf"/>
</dbReference>
<evidence type="ECO:0000313" key="17">
    <source>
        <dbReference type="Proteomes" id="UP000185746"/>
    </source>
</evidence>
<evidence type="ECO:0000256" key="9">
    <source>
        <dbReference type="ARBA" id="ARBA00033102"/>
    </source>
</evidence>
<evidence type="ECO:0000259" key="15">
    <source>
        <dbReference type="Pfam" id="PF02749"/>
    </source>
</evidence>
<evidence type="ECO:0000313" key="16">
    <source>
        <dbReference type="EMBL" id="AOV07740.1"/>
    </source>
</evidence>
<dbReference type="NCBIfam" id="TIGR00078">
    <property type="entry name" value="nadC"/>
    <property type="match status" value="1"/>
</dbReference>
<dbReference type="FunFam" id="3.90.1170.20:FF:000001">
    <property type="entry name" value="Nicotinate-nucleotide diphosphorylase (Carboxylating)"/>
    <property type="match status" value="1"/>
</dbReference>
<dbReference type="SUPFAM" id="SSF51690">
    <property type="entry name" value="Nicotinate/Quinolinate PRTase C-terminal domain-like"/>
    <property type="match status" value="1"/>
</dbReference>